<dbReference type="PANTHER" id="PTHR30532:SF1">
    <property type="entry name" value="IRON(3+)-HYDROXAMATE-BINDING PROTEIN FHUD"/>
    <property type="match status" value="1"/>
</dbReference>
<keyword evidence="3" id="KW-0813">Transport</keyword>
<dbReference type="AlphaFoldDB" id="A0A562V9G3"/>
<sequence>MRAAASCPHPAVRRTPSTRPRRKVVCDVANRANRIIAAAVGVTLLAGVAACGGSSGEESSGADGFSASVDGAYGAVEVHARPERVVALSLQVAEILVELGIQPVAIASSQDEINEFYPWLDGVFTGDLDPELTPNYVADPEAIGSYEPDLVVGNTWTVAEDVYAQLDGFVPTFPGLAEANDDWDAVAVALGELTGTDGQGLVDSVAAECAAAQERLPDLVGGTYQYVAAEEGQYRFGNGSWLECFGLVPADNQDNTQSTDAAVSEELLDQLDADVLAVFDRIGARADIEADPRFEELPSATSGAVLWLDAPVANATNSPGPLSHDYFIAELLPELESAAAEQG</sequence>
<evidence type="ECO:0000256" key="4">
    <source>
        <dbReference type="ARBA" id="ARBA00022729"/>
    </source>
</evidence>
<protein>
    <submittedName>
        <fullName evidence="7">Iron complex transport system substrate-binding protein</fullName>
    </submittedName>
</protein>
<comment type="similarity">
    <text evidence="2">Belongs to the bacterial solute-binding protein 8 family.</text>
</comment>
<dbReference type="PANTHER" id="PTHR30532">
    <property type="entry name" value="IRON III DICITRATE-BINDING PERIPLASMIC PROTEIN"/>
    <property type="match status" value="1"/>
</dbReference>
<feature type="region of interest" description="Disordered" evidence="5">
    <location>
        <begin position="1"/>
        <end position="20"/>
    </location>
</feature>
<evidence type="ECO:0000256" key="3">
    <source>
        <dbReference type="ARBA" id="ARBA00022448"/>
    </source>
</evidence>
<evidence type="ECO:0000256" key="5">
    <source>
        <dbReference type="SAM" id="MobiDB-lite"/>
    </source>
</evidence>
<evidence type="ECO:0000256" key="2">
    <source>
        <dbReference type="ARBA" id="ARBA00008814"/>
    </source>
</evidence>
<reference evidence="7 8" key="1">
    <citation type="journal article" date="2013" name="Stand. Genomic Sci.">
        <title>Genomic Encyclopedia of Type Strains, Phase I: The one thousand microbial genomes (KMG-I) project.</title>
        <authorList>
            <person name="Kyrpides N.C."/>
            <person name="Woyke T."/>
            <person name="Eisen J.A."/>
            <person name="Garrity G."/>
            <person name="Lilburn T.G."/>
            <person name="Beck B.J."/>
            <person name="Whitman W.B."/>
            <person name="Hugenholtz P."/>
            <person name="Klenk H.P."/>
        </authorList>
    </citation>
    <scope>NUCLEOTIDE SEQUENCE [LARGE SCALE GENOMIC DNA]</scope>
    <source>
        <strain evidence="7 8">DSM 45044</strain>
    </source>
</reference>
<accession>A0A562V9G3</accession>
<organism evidence="7 8">
    <name type="scientific">Stackebrandtia albiflava</name>
    <dbReference type="NCBI Taxonomy" id="406432"/>
    <lineage>
        <taxon>Bacteria</taxon>
        <taxon>Bacillati</taxon>
        <taxon>Actinomycetota</taxon>
        <taxon>Actinomycetes</taxon>
        <taxon>Glycomycetales</taxon>
        <taxon>Glycomycetaceae</taxon>
        <taxon>Stackebrandtia</taxon>
    </lineage>
</organism>
<name>A0A562V9G3_9ACTN</name>
<evidence type="ECO:0000313" key="8">
    <source>
        <dbReference type="Proteomes" id="UP000321617"/>
    </source>
</evidence>
<dbReference type="Gene3D" id="3.40.50.1980">
    <property type="entry name" value="Nitrogenase molybdenum iron protein domain"/>
    <property type="match status" value="2"/>
</dbReference>
<dbReference type="GO" id="GO:0030288">
    <property type="term" value="C:outer membrane-bounded periplasmic space"/>
    <property type="evidence" value="ECO:0007669"/>
    <property type="project" value="TreeGrafter"/>
</dbReference>
<keyword evidence="8" id="KW-1185">Reference proteome</keyword>
<dbReference type="EMBL" id="VLLL01000005">
    <property type="protein sequence ID" value="TWJ14525.1"/>
    <property type="molecule type" value="Genomic_DNA"/>
</dbReference>
<dbReference type="GO" id="GO:1901678">
    <property type="term" value="P:iron coordination entity transport"/>
    <property type="evidence" value="ECO:0007669"/>
    <property type="project" value="UniProtKB-ARBA"/>
</dbReference>
<evidence type="ECO:0000256" key="1">
    <source>
        <dbReference type="ARBA" id="ARBA00004196"/>
    </source>
</evidence>
<feature type="domain" description="Fe/B12 periplasmic-binding" evidence="6">
    <location>
        <begin position="84"/>
        <end position="339"/>
    </location>
</feature>
<dbReference type="InterPro" id="IPR051313">
    <property type="entry name" value="Bact_iron-sidero_bind"/>
</dbReference>
<evidence type="ECO:0000313" key="7">
    <source>
        <dbReference type="EMBL" id="TWJ14525.1"/>
    </source>
</evidence>
<dbReference type="Proteomes" id="UP000321617">
    <property type="component" value="Unassembled WGS sequence"/>
</dbReference>
<dbReference type="InterPro" id="IPR002491">
    <property type="entry name" value="ABC_transptr_periplasmic_BD"/>
</dbReference>
<comment type="subcellular location">
    <subcellularLocation>
        <location evidence="1">Cell envelope</location>
    </subcellularLocation>
</comment>
<proteinExistence type="inferred from homology"/>
<dbReference type="PROSITE" id="PS50983">
    <property type="entry name" value="FE_B12_PBP"/>
    <property type="match status" value="1"/>
</dbReference>
<comment type="caution">
    <text evidence="7">The sequence shown here is derived from an EMBL/GenBank/DDBJ whole genome shotgun (WGS) entry which is preliminary data.</text>
</comment>
<gene>
    <name evidence="7" type="ORF">LX16_0210</name>
</gene>
<keyword evidence="4" id="KW-0732">Signal</keyword>
<dbReference type="SUPFAM" id="SSF53807">
    <property type="entry name" value="Helical backbone' metal receptor"/>
    <property type="match status" value="1"/>
</dbReference>
<evidence type="ECO:0000259" key="6">
    <source>
        <dbReference type="PROSITE" id="PS50983"/>
    </source>
</evidence>